<dbReference type="Gene3D" id="3.30.470.10">
    <property type="match status" value="1"/>
</dbReference>
<comment type="caution">
    <text evidence="14">The sequence shown here is derived from an EMBL/GenBank/DDBJ whole genome shotgun (WGS) entry which is preliminary data.</text>
</comment>
<dbReference type="Proteomes" id="UP000321638">
    <property type="component" value="Unassembled WGS sequence"/>
</dbReference>
<dbReference type="InterPro" id="IPR001544">
    <property type="entry name" value="Aminotrans_IV"/>
</dbReference>
<evidence type="ECO:0000256" key="3">
    <source>
        <dbReference type="ARBA" id="ARBA00004824"/>
    </source>
</evidence>
<dbReference type="FunFam" id="3.20.10.10:FF:000002">
    <property type="entry name" value="D-alanine aminotransferase"/>
    <property type="match status" value="1"/>
</dbReference>
<evidence type="ECO:0000256" key="10">
    <source>
        <dbReference type="ARBA" id="ARBA00023304"/>
    </source>
</evidence>
<evidence type="ECO:0000313" key="14">
    <source>
        <dbReference type="EMBL" id="TXL74133.1"/>
    </source>
</evidence>
<dbReference type="GO" id="GO:0004084">
    <property type="term" value="F:branched-chain-amino-acid transaminase activity"/>
    <property type="evidence" value="ECO:0007669"/>
    <property type="project" value="UniProtKB-EC"/>
</dbReference>
<keyword evidence="9" id="KW-0663">Pyridoxal phosphate</keyword>
<evidence type="ECO:0000256" key="13">
    <source>
        <dbReference type="ARBA" id="ARBA00049229"/>
    </source>
</evidence>
<keyword evidence="10" id="KW-0028">Amino-acid biosynthesis</keyword>
<evidence type="ECO:0000256" key="2">
    <source>
        <dbReference type="ARBA" id="ARBA00003109"/>
    </source>
</evidence>
<evidence type="ECO:0000256" key="6">
    <source>
        <dbReference type="ARBA" id="ARBA00009320"/>
    </source>
</evidence>
<name>A0A5C8PL28_9HYPH</name>
<dbReference type="InterPro" id="IPR036038">
    <property type="entry name" value="Aminotransferase-like"/>
</dbReference>
<comment type="pathway">
    <text evidence="4">Amino-acid biosynthesis; L-valine biosynthesis; L-valine from pyruvate: step 4/4.</text>
</comment>
<dbReference type="Pfam" id="PF01063">
    <property type="entry name" value="Aminotran_4"/>
    <property type="match status" value="1"/>
</dbReference>
<evidence type="ECO:0000256" key="8">
    <source>
        <dbReference type="ARBA" id="ARBA00014472"/>
    </source>
</evidence>
<dbReference type="GO" id="GO:0008652">
    <property type="term" value="P:amino acid biosynthetic process"/>
    <property type="evidence" value="ECO:0007669"/>
    <property type="project" value="UniProtKB-ARBA"/>
</dbReference>
<dbReference type="AlphaFoldDB" id="A0A5C8PL28"/>
<comment type="similarity">
    <text evidence="6">Belongs to the class-IV pyridoxal-phosphate-dependent aminotransferase family.</text>
</comment>
<accession>A0A5C8PL28</accession>
<dbReference type="Gene3D" id="3.20.10.10">
    <property type="entry name" value="D-amino Acid Aminotransferase, subunit A, domain 2"/>
    <property type="match status" value="1"/>
</dbReference>
<dbReference type="GO" id="GO:0009082">
    <property type="term" value="P:branched-chain amino acid biosynthetic process"/>
    <property type="evidence" value="ECO:0007669"/>
    <property type="project" value="UniProtKB-KW"/>
</dbReference>
<dbReference type="EMBL" id="VDUZ01000020">
    <property type="protein sequence ID" value="TXL74133.1"/>
    <property type="molecule type" value="Genomic_DNA"/>
</dbReference>
<dbReference type="PANTHER" id="PTHR42743">
    <property type="entry name" value="AMINO-ACID AMINOTRANSFERASE"/>
    <property type="match status" value="1"/>
</dbReference>
<dbReference type="InterPro" id="IPR050571">
    <property type="entry name" value="Class-IV_PLP-Dep_Aminotrnsfr"/>
</dbReference>
<keyword evidence="10" id="KW-0100">Branched-chain amino acid biosynthesis</keyword>
<dbReference type="InterPro" id="IPR043131">
    <property type="entry name" value="BCAT-like_N"/>
</dbReference>
<evidence type="ECO:0000256" key="1">
    <source>
        <dbReference type="ARBA" id="ARBA00001933"/>
    </source>
</evidence>
<reference evidence="14 15" key="1">
    <citation type="submission" date="2019-06" db="EMBL/GenBank/DDBJ databases">
        <title>New taxonomy in bacterial strain CC-CFT640, isolated from vineyard.</title>
        <authorList>
            <person name="Lin S.-Y."/>
            <person name="Tsai C.-F."/>
            <person name="Young C.-C."/>
        </authorList>
    </citation>
    <scope>NUCLEOTIDE SEQUENCE [LARGE SCALE GENOMIC DNA]</scope>
    <source>
        <strain evidence="14 15">CC-CFT640</strain>
    </source>
</reference>
<dbReference type="InterPro" id="IPR043132">
    <property type="entry name" value="BCAT-like_C"/>
</dbReference>
<evidence type="ECO:0000313" key="15">
    <source>
        <dbReference type="Proteomes" id="UP000321638"/>
    </source>
</evidence>
<evidence type="ECO:0000256" key="4">
    <source>
        <dbReference type="ARBA" id="ARBA00004931"/>
    </source>
</evidence>
<sequence length="311" mass="34333">MSIDEAVRAASARTLIATGVGFADGDYKPVEQINVSVLDYGFTRSDVTYDVVHVWDGRFFRLEHHLDRFLASMAGLRMSIPHDRDAIRSILMECVRRTGLREAYVAMLCTRGRPPAGVRDLRQCRNRFVAYALPFIWIASPEKQQSGLAAAIASRPRIAPQSVDPTIKNYHWLDMERSLFEAYDAGADTVILPSLDGTVTEGPGFNAFAVVNGTVVTPDSGVLEGITRQTVIDICGRNGIPVEVRPVPLAEFRDADEIFLTSTAGGVMPVTRLDGRILGNGAPGAMTMRIRDLYWTWHREEAETTPVDYGC</sequence>
<organism evidence="14 15">
    <name type="scientific">Vineibacter terrae</name>
    <dbReference type="NCBI Taxonomy" id="2586908"/>
    <lineage>
        <taxon>Bacteria</taxon>
        <taxon>Pseudomonadati</taxon>
        <taxon>Pseudomonadota</taxon>
        <taxon>Alphaproteobacteria</taxon>
        <taxon>Hyphomicrobiales</taxon>
        <taxon>Vineibacter</taxon>
    </lineage>
</organism>
<dbReference type="PANTHER" id="PTHR42743:SF11">
    <property type="entry name" value="AMINODEOXYCHORISMATE LYASE"/>
    <property type="match status" value="1"/>
</dbReference>
<evidence type="ECO:0000256" key="9">
    <source>
        <dbReference type="ARBA" id="ARBA00022898"/>
    </source>
</evidence>
<evidence type="ECO:0000256" key="7">
    <source>
        <dbReference type="ARBA" id="ARBA00013053"/>
    </source>
</evidence>
<protein>
    <recommendedName>
        <fullName evidence="8">Probable branched-chain-amino-acid aminotransferase</fullName>
        <ecNumber evidence="7">2.6.1.42</ecNumber>
    </recommendedName>
</protein>
<keyword evidence="14" id="KW-0808">Transferase</keyword>
<dbReference type="EC" id="2.6.1.42" evidence="7"/>
<comment type="pathway">
    <text evidence="3">Amino-acid biosynthesis; L-isoleucine biosynthesis; L-isoleucine from 2-oxobutanoate: step 4/4.</text>
</comment>
<evidence type="ECO:0000256" key="5">
    <source>
        <dbReference type="ARBA" id="ARBA00005072"/>
    </source>
</evidence>
<dbReference type="OrthoDB" id="9805628at2"/>
<comment type="catalytic activity">
    <reaction evidence="12">
        <text>L-isoleucine + 2-oxoglutarate = (S)-3-methyl-2-oxopentanoate + L-glutamate</text>
        <dbReference type="Rhea" id="RHEA:24801"/>
        <dbReference type="ChEBI" id="CHEBI:16810"/>
        <dbReference type="ChEBI" id="CHEBI:29985"/>
        <dbReference type="ChEBI" id="CHEBI:35146"/>
        <dbReference type="ChEBI" id="CHEBI:58045"/>
        <dbReference type="EC" id="2.6.1.42"/>
    </reaction>
</comment>
<dbReference type="RefSeq" id="WP_147848379.1">
    <property type="nucleotide sequence ID" value="NZ_VDUZ01000020.1"/>
</dbReference>
<comment type="catalytic activity">
    <reaction evidence="11">
        <text>L-valine + 2-oxoglutarate = 3-methyl-2-oxobutanoate + L-glutamate</text>
        <dbReference type="Rhea" id="RHEA:24813"/>
        <dbReference type="ChEBI" id="CHEBI:11851"/>
        <dbReference type="ChEBI" id="CHEBI:16810"/>
        <dbReference type="ChEBI" id="CHEBI:29985"/>
        <dbReference type="ChEBI" id="CHEBI:57762"/>
        <dbReference type="EC" id="2.6.1.42"/>
    </reaction>
</comment>
<comment type="cofactor">
    <cofactor evidence="1">
        <name>pyridoxal 5'-phosphate</name>
        <dbReference type="ChEBI" id="CHEBI:597326"/>
    </cofactor>
</comment>
<proteinExistence type="inferred from homology"/>
<comment type="catalytic activity">
    <reaction evidence="13">
        <text>L-leucine + 2-oxoglutarate = 4-methyl-2-oxopentanoate + L-glutamate</text>
        <dbReference type="Rhea" id="RHEA:18321"/>
        <dbReference type="ChEBI" id="CHEBI:16810"/>
        <dbReference type="ChEBI" id="CHEBI:17865"/>
        <dbReference type="ChEBI" id="CHEBI:29985"/>
        <dbReference type="ChEBI" id="CHEBI:57427"/>
        <dbReference type="EC" id="2.6.1.42"/>
    </reaction>
</comment>
<evidence type="ECO:0000256" key="12">
    <source>
        <dbReference type="ARBA" id="ARBA00048798"/>
    </source>
</evidence>
<dbReference type="SUPFAM" id="SSF56752">
    <property type="entry name" value="D-aminoacid aminotransferase-like PLP-dependent enzymes"/>
    <property type="match status" value="1"/>
</dbReference>
<keyword evidence="15" id="KW-1185">Reference proteome</keyword>
<comment type="function">
    <text evidence="2">Acts on leucine, isoleucine and valine.</text>
</comment>
<gene>
    <name evidence="14" type="ORF">FHP25_18185</name>
</gene>
<evidence type="ECO:0000256" key="11">
    <source>
        <dbReference type="ARBA" id="ARBA00048212"/>
    </source>
</evidence>
<comment type="pathway">
    <text evidence="5">Amino-acid biosynthesis; L-leucine biosynthesis; L-leucine from 3-methyl-2-oxobutanoate: step 4/4.</text>
</comment>